<comment type="caution">
    <text evidence="3">The sequence shown here is derived from an EMBL/GenBank/DDBJ whole genome shotgun (WGS) entry which is preliminary data.</text>
</comment>
<protein>
    <recommendedName>
        <fullName evidence="5">PE family protein</fullName>
    </recommendedName>
</protein>
<sequence>MTTPAPPPPPPAPGGPGQSITVNKDNVLQARKVILQAVEHAHDRLEALQYDLAISAPADDRISSTAAAVWNGNLVLNPDSHYNRLRQYVDNVQKLAEQLEEAAKQYGYTEEEITASFNAQARQM</sequence>
<keyword evidence="1" id="KW-0175">Coiled coil</keyword>
<proteinExistence type="predicted"/>
<evidence type="ECO:0000313" key="4">
    <source>
        <dbReference type="Proteomes" id="UP001597018"/>
    </source>
</evidence>
<evidence type="ECO:0000256" key="2">
    <source>
        <dbReference type="SAM" id="MobiDB-lite"/>
    </source>
</evidence>
<organism evidence="3 4">
    <name type="scientific">Saccharopolyspora rosea</name>
    <dbReference type="NCBI Taxonomy" id="524884"/>
    <lineage>
        <taxon>Bacteria</taxon>
        <taxon>Bacillati</taxon>
        <taxon>Actinomycetota</taxon>
        <taxon>Actinomycetes</taxon>
        <taxon>Pseudonocardiales</taxon>
        <taxon>Pseudonocardiaceae</taxon>
        <taxon>Saccharopolyspora</taxon>
    </lineage>
</organism>
<dbReference type="Proteomes" id="UP001597018">
    <property type="component" value="Unassembled WGS sequence"/>
</dbReference>
<dbReference type="EMBL" id="JBHTIW010000010">
    <property type="protein sequence ID" value="MFD0920984.1"/>
    <property type="molecule type" value="Genomic_DNA"/>
</dbReference>
<evidence type="ECO:0000313" key="3">
    <source>
        <dbReference type="EMBL" id="MFD0920984.1"/>
    </source>
</evidence>
<reference evidence="4" key="1">
    <citation type="journal article" date="2019" name="Int. J. Syst. Evol. Microbiol.">
        <title>The Global Catalogue of Microorganisms (GCM) 10K type strain sequencing project: providing services to taxonomists for standard genome sequencing and annotation.</title>
        <authorList>
            <consortium name="The Broad Institute Genomics Platform"/>
            <consortium name="The Broad Institute Genome Sequencing Center for Infectious Disease"/>
            <person name="Wu L."/>
            <person name="Ma J."/>
        </authorList>
    </citation>
    <scope>NUCLEOTIDE SEQUENCE [LARGE SCALE GENOMIC DNA]</scope>
    <source>
        <strain evidence="4">CCUG 56401</strain>
    </source>
</reference>
<name>A0ABW3FWH8_9PSEU</name>
<keyword evidence="4" id="KW-1185">Reference proteome</keyword>
<dbReference type="RefSeq" id="WP_263249030.1">
    <property type="nucleotide sequence ID" value="NZ_BAABLT010000048.1"/>
</dbReference>
<feature type="coiled-coil region" evidence="1">
    <location>
        <begin position="82"/>
        <end position="112"/>
    </location>
</feature>
<evidence type="ECO:0008006" key="5">
    <source>
        <dbReference type="Google" id="ProtNLM"/>
    </source>
</evidence>
<evidence type="ECO:0000256" key="1">
    <source>
        <dbReference type="SAM" id="Coils"/>
    </source>
</evidence>
<accession>A0ABW3FWH8</accession>
<feature type="region of interest" description="Disordered" evidence="2">
    <location>
        <begin position="1"/>
        <end position="21"/>
    </location>
</feature>
<feature type="compositionally biased region" description="Pro residues" evidence="2">
    <location>
        <begin position="1"/>
        <end position="14"/>
    </location>
</feature>
<gene>
    <name evidence="3" type="ORF">ACFQ16_14650</name>
</gene>